<organism evidence="2 3">
    <name type="scientific">Prorocentrum cordatum</name>
    <dbReference type="NCBI Taxonomy" id="2364126"/>
    <lineage>
        <taxon>Eukaryota</taxon>
        <taxon>Sar</taxon>
        <taxon>Alveolata</taxon>
        <taxon>Dinophyceae</taxon>
        <taxon>Prorocentrales</taxon>
        <taxon>Prorocentraceae</taxon>
        <taxon>Prorocentrum</taxon>
    </lineage>
</organism>
<sequence length="492" mass="50562">MLSNRVLTRRGEPSSYRPCGPVPVAAWRCHLGGGGGSAELPPCAGDADCAGEWADLGADGHGDAGSPRGSGPAPLRRGGAGAPLHEALGVAQAGGCWSPAGVSRGFKVTGVVAAVLAGTALASAVGTAHRGAQGHSGDGALEENGRLNMKAFAGEFSGRMSAAALPSLRKSAGLPPSSSDEEVERAEAAAFLRAAEGGARRAGLHVSDATSAAIADAQRTLGIFTMKSSTEGSLSGSVSCAPVAATCGGGGPKCCPGTRCDEKHGGRCALRLPAPVPQDLAGNSSNSSSNSSNGTLTAWANSSNGTLTAWGAASAAAAEPAADWQCAESGQSCLDSRCCRHPGHTCFRQHEWWASCNATCSKNSTWDVGQQAWVSVEASGLSWSCEVLTASNPSRIMRDPRPGNCAGPGEQCASSKCCRDSGSRCFRKDKYWASCNTTCNPHRRWDGGAWAWVDSDKKEWECEEVLLTAENESGSSTFARSEDEDDTAYYLK</sequence>
<feature type="compositionally biased region" description="Low complexity" evidence="1">
    <location>
        <begin position="64"/>
        <end position="77"/>
    </location>
</feature>
<evidence type="ECO:0000256" key="1">
    <source>
        <dbReference type="SAM" id="MobiDB-lite"/>
    </source>
</evidence>
<keyword evidence="3" id="KW-1185">Reference proteome</keyword>
<name>A0ABN9VZ61_9DINO</name>
<comment type="caution">
    <text evidence="2">The sequence shown here is derived from an EMBL/GenBank/DDBJ whole genome shotgun (WGS) entry which is preliminary data.</text>
</comment>
<accession>A0ABN9VZ61</accession>
<protein>
    <recommendedName>
        <fullName evidence="4">Cellulase</fullName>
    </recommendedName>
</protein>
<evidence type="ECO:0000313" key="2">
    <source>
        <dbReference type="EMBL" id="CAK0878315.1"/>
    </source>
</evidence>
<dbReference type="Proteomes" id="UP001189429">
    <property type="component" value="Unassembled WGS sequence"/>
</dbReference>
<feature type="region of interest" description="Disordered" evidence="1">
    <location>
        <begin position="473"/>
        <end position="492"/>
    </location>
</feature>
<reference evidence="2" key="1">
    <citation type="submission" date="2023-10" db="EMBL/GenBank/DDBJ databases">
        <authorList>
            <person name="Chen Y."/>
            <person name="Shah S."/>
            <person name="Dougan E. K."/>
            <person name="Thang M."/>
            <person name="Chan C."/>
        </authorList>
    </citation>
    <scope>NUCLEOTIDE SEQUENCE [LARGE SCALE GENOMIC DNA]</scope>
</reference>
<feature type="region of interest" description="Disordered" evidence="1">
    <location>
        <begin position="58"/>
        <end position="80"/>
    </location>
</feature>
<evidence type="ECO:0008006" key="4">
    <source>
        <dbReference type="Google" id="ProtNLM"/>
    </source>
</evidence>
<feature type="compositionally biased region" description="Acidic residues" evidence="1">
    <location>
        <begin position="482"/>
        <end position="492"/>
    </location>
</feature>
<evidence type="ECO:0000313" key="3">
    <source>
        <dbReference type="Proteomes" id="UP001189429"/>
    </source>
</evidence>
<proteinExistence type="predicted"/>
<gene>
    <name evidence="2" type="ORF">PCOR1329_LOCUS62113</name>
</gene>
<dbReference type="EMBL" id="CAUYUJ010017835">
    <property type="protein sequence ID" value="CAK0878315.1"/>
    <property type="molecule type" value="Genomic_DNA"/>
</dbReference>